<dbReference type="PRINTS" id="PR02065">
    <property type="entry name" value="PROTEINDPCD"/>
</dbReference>
<name>A0ABM1MCJ3_NICVS</name>
<sequence length="206" mass="23923">MDDRWFECVKSAEKSALVQGNTKKVHYHFENGREMVEEYNLDTNVLSRRAWKINNEMGGEGDWDIEVGDPMPAGLKASNDLISEDANSPFITRRVTKRNLEWRIRNLPYPVDIYSVTADEEGRCITVRTSNKKYFKKIDVPELRRCKLLPEQDKITFNHKFNTLIITYAKPTELVEMEKAIYEMVKEVQPQRMASGCPDVNECKPS</sequence>
<protein>
    <recommendedName>
        <fullName evidence="2">Protein DPCD</fullName>
    </recommendedName>
</protein>
<dbReference type="InterPro" id="IPR026224">
    <property type="entry name" value="DPCD"/>
</dbReference>
<keyword evidence="3" id="KW-1185">Reference proteome</keyword>
<evidence type="ECO:0000256" key="1">
    <source>
        <dbReference type="ARBA" id="ARBA00010597"/>
    </source>
</evidence>
<accession>A0ABM1MCJ3</accession>
<proteinExistence type="inferred from homology"/>
<comment type="similarity">
    <text evidence="1">Belongs to the DPCD family.</text>
</comment>
<dbReference type="PANTHER" id="PTHR31921">
    <property type="entry name" value="PROTEIN DPCD"/>
    <property type="match status" value="1"/>
</dbReference>
<dbReference type="GeneID" id="108559503"/>
<dbReference type="Pfam" id="PF14913">
    <property type="entry name" value="DPCD"/>
    <property type="match status" value="1"/>
</dbReference>
<organism evidence="3 4">
    <name type="scientific">Nicrophorus vespilloides</name>
    <name type="common">Boreal carrion beetle</name>
    <dbReference type="NCBI Taxonomy" id="110193"/>
    <lineage>
        <taxon>Eukaryota</taxon>
        <taxon>Metazoa</taxon>
        <taxon>Ecdysozoa</taxon>
        <taxon>Arthropoda</taxon>
        <taxon>Hexapoda</taxon>
        <taxon>Insecta</taxon>
        <taxon>Pterygota</taxon>
        <taxon>Neoptera</taxon>
        <taxon>Endopterygota</taxon>
        <taxon>Coleoptera</taxon>
        <taxon>Polyphaga</taxon>
        <taxon>Staphyliniformia</taxon>
        <taxon>Silphidae</taxon>
        <taxon>Nicrophorinae</taxon>
        <taxon>Nicrophorus</taxon>
    </lineage>
</organism>
<dbReference type="Proteomes" id="UP000695000">
    <property type="component" value="Unplaced"/>
</dbReference>
<dbReference type="PANTHER" id="PTHR31921:SF1">
    <property type="entry name" value="PROTEIN DPCD"/>
    <property type="match status" value="1"/>
</dbReference>
<evidence type="ECO:0000313" key="3">
    <source>
        <dbReference type="Proteomes" id="UP000695000"/>
    </source>
</evidence>
<dbReference type="RefSeq" id="XP_017772293.1">
    <property type="nucleotide sequence ID" value="XM_017916804.1"/>
</dbReference>
<evidence type="ECO:0000313" key="4">
    <source>
        <dbReference type="RefSeq" id="XP_017772293.1"/>
    </source>
</evidence>
<gene>
    <name evidence="4" type="primary">LOC108559503</name>
</gene>
<reference evidence="4" key="1">
    <citation type="submission" date="2025-08" db="UniProtKB">
        <authorList>
            <consortium name="RefSeq"/>
        </authorList>
    </citation>
    <scope>IDENTIFICATION</scope>
    <source>
        <tissue evidence="4">Whole Larva</tissue>
    </source>
</reference>
<evidence type="ECO:0000256" key="2">
    <source>
        <dbReference type="ARBA" id="ARBA00020330"/>
    </source>
</evidence>